<name>X0Y9K7_9ZZZZ</name>
<organism evidence="1">
    <name type="scientific">marine sediment metagenome</name>
    <dbReference type="NCBI Taxonomy" id="412755"/>
    <lineage>
        <taxon>unclassified sequences</taxon>
        <taxon>metagenomes</taxon>
        <taxon>ecological metagenomes</taxon>
    </lineage>
</organism>
<evidence type="ECO:0000313" key="1">
    <source>
        <dbReference type="EMBL" id="GAG52500.1"/>
    </source>
</evidence>
<gene>
    <name evidence="1" type="ORF">S01H1_75965</name>
</gene>
<reference evidence="1" key="1">
    <citation type="journal article" date="2014" name="Front. Microbiol.">
        <title>High frequency of phylogenetically diverse reductive dehalogenase-homologous genes in deep subseafloor sedimentary metagenomes.</title>
        <authorList>
            <person name="Kawai M."/>
            <person name="Futagami T."/>
            <person name="Toyoda A."/>
            <person name="Takaki Y."/>
            <person name="Nishi S."/>
            <person name="Hori S."/>
            <person name="Arai W."/>
            <person name="Tsubouchi T."/>
            <person name="Morono Y."/>
            <person name="Uchiyama I."/>
            <person name="Ito T."/>
            <person name="Fujiyama A."/>
            <person name="Inagaki F."/>
            <person name="Takami H."/>
        </authorList>
    </citation>
    <scope>NUCLEOTIDE SEQUENCE</scope>
    <source>
        <strain evidence="1">Expedition CK06-06</strain>
    </source>
</reference>
<accession>X0Y9K7</accession>
<feature type="non-terminal residue" evidence="1">
    <location>
        <position position="1"/>
    </location>
</feature>
<proteinExistence type="predicted"/>
<sequence>SSPLMSVKVTTGYATDIRVMHLAHEADWDLGETTNPDYIADVADASCIRFMDWMRTNDSEVVDYADYKDTSNNPRGSIWYIDLVDLCQIANDCDKDIWICLPTMGSDACYAEMAAVINANLNSHLKIRVEHGNELWNTSFVNNFYWMQLFDAPLYVSDSFDGTTGITIDAGHTGVTGATLRMMSFAGTNAQSPWDWKYGLGSEGRIIKDDANTFRIADPNAGVVSIGGITNATTAVV</sequence>
<dbReference type="EMBL" id="BARS01050943">
    <property type="protein sequence ID" value="GAG52500.1"/>
    <property type="molecule type" value="Genomic_DNA"/>
</dbReference>
<feature type="non-terminal residue" evidence="1">
    <location>
        <position position="237"/>
    </location>
</feature>
<comment type="caution">
    <text evidence="1">The sequence shown here is derived from an EMBL/GenBank/DDBJ whole genome shotgun (WGS) entry which is preliminary data.</text>
</comment>
<protein>
    <submittedName>
        <fullName evidence="1">Uncharacterized protein</fullName>
    </submittedName>
</protein>
<dbReference type="AlphaFoldDB" id="X0Y9K7"/>